<dbReference type="EMBL" id="MU006705">
    <property type="protein sequence ID" value="KAF2631254.1"/>
    <property type="molecule type" value="Genomic_DNA"/>
</dbReference>
<comment type="caution">
    <text evidence="1">The sequence shown here is derived from an EMBL/GenBank/DDBJ whole genome shotgun (WGS) entry which is preliminary data.</text>
</comment>
<organism evidence="1 2">
    <name type="scientific">Macroventuria anomochaeta</name>
    <dbReference type="NCBI Taxonomy" id="301207"/>
    <lineage>
        <taxon>Eukaryota</taxon>
        <taxon>Fungi</taxon>
        <taxon>Dikarya</taxon>
        <taxon>Ascomycota</taxon>
        <taxon>Pezizomycotina</taxon>
        <taxon>Dothideomycetes</taxon>
        <taxon>Pleosporomycetidae</taxon>
        <taxon>Pleosporales</taxon>
        <taxon>Pleosporineae</taxon>
        <taxon>Didymellaceae</taxon>
        <taxon>Macroventuria</taxon>
    </lineage>
</organism>
<keyword evidence="2" id="KW-1185">Reference proteome</keyword>
<reference evidence="1" key="1">
    <citation type="journal article" date="2020" name="Stud. Mycol.">
        <title>101 Dothideomycetes genomes: a test case for predicting lifestyles and emergence of pathogens.</title>
        <authorList>
            <person name="Haridas S."/>
            <person name="Albert R."/>
            <person name="Binder M."/>
            <person name="Bloem J."/>
            <person name="Labutti K."/>
            <person name="Salamov A."/>
            <person name="Andreopoulos B."/>
            <person name="Baker S."/>
            <person name="Barry K."/>
            <person name="Bills G."/>
            <person name="Bluhm B."/>
            <person name="Cannon C."/>
            <person name="Castanera R."/>
            <person name="Culley D."/>
            <person name="Daum C."/>
            <person name="Ezra D."/>
            <person name="Gonzalez J."/>
            <person name="Henrissat B."/>
            <person name="Kuo A."/>
            <person name="Liang C."/>
            <person name="Lipzen A."/>
            <person name="Lutzoni F."/>
            <person name="Magnuson J."/>
            <person name="Mondo S."/>
            <person name="Nolan M."/>
            <person name="Ohm R."/>
            <person name="Pangilinan J."/>
            <person name="Park H.-J."/>
            <person name="Ramirez L."/>
            <person name="Alfaro M."/>
            <person name="Sun H."/>
            <person name="Tritt A."/>
            <person name="Yoshinaga Y."/>
            <person name="Zwiers L.-H."/>
            <person name="Turgeon B."/>
            <person name="Goodwin S."/>
            <person name="Spatafora J."/>
            <person name="Crous P."/>
            <person name="Grigoriev I."/>
        </authorList>
    </citation>
    <scope>NUCLEOTIDE SEQUENCE</scope>
    <source>
        <strain evidence="1">CBS 525.71</strain>
    </source>
</reference>
<name>A0ACB6SDD1_9PLEO</name>
<protein>
    <submittedName>
        <fullName evidence="1">Uncharacterized protein</fullName>
    </submittedName>
</protein>
<dbReference type="Proteomes" id="UP000799754">
    <property type="component" value="Unassembled WGS sequence"/>
</dbReference>
<evidence type="ECO:0000313" key="2">
    <source>
        <dbReference type="Proteomes" id="UP000799754"/>
    </source>
</evidence>
<gene>
    <name evidence="1" type="ORF">BU25DRAFT_407777</name>
</gene>
<evidence type="ECO:0000313" key="1">
    <source>
        <dbReference type="EMBL" id="KAF2631254.1"/>
    </source>
</evidence>
<sequence length="115" mass="13524">MDTLLQELIDRIVSHLDHDDLKSMLVLSRKFQYACEEGPEAFAQYNLTIDNAPKFKSTYSGRRSRYLRELVFETSVFPRDENAAEDCRDTSDELSAMNKGFRRQIKFFFDRLKSV</sequence>
<accession>A0ACB6SDD1</accession>
<proteinExistence type="predicted"/>